<gene>
    <name evidence="1" type="ORF">HH195_12300</name>
</gene>
<name>A0ACD1BH11_9CLOT</name>
<dbReference type="Proteomes" id="UP000594603">
    <property type="component" value="Plasmid p7"/>
</dbReference>
<geneLocation type="plasmid" evidence="1 2">
    <name>p7</name>
</geneLocation>
<evidence type="ECO:0000313" key="1">
    <source>
        <dbReference type="EMBL" id="QPJ86746.1"/>
    </source>
</evidence>
<evidence type="ECO:0000313" key="2">
    <source>
        <dbReference type="Proteomes" id="UP000594603"/>
    </source>
</evidence>
<keyword evidence="2" id="KW-1185">Reference proteome</keyword>
<accession>A0ACD1BH11</accession>
<proteinExistence type="predicted"/>
<sequence length="422" mass="50937">MTLTLEQQNNESHFSSKYINIVHGNSEGWITRAEISNHNYKQWHYKYLQLLELEFKEHNVYITLNTFYKTYRRLEYLKELKALFIDLDTYKTGFTKEQILMNLNDNHFKQSIPIPNLIIDSGRGLYLIWLINKVPSMALPLWKAVEEYFYKTLKEFGADRQALDATRILRVPGSINSKTNTEVKIIDEYNYLYDLREIQNEYMPELSEKVSVRRGRPKKVLFVYRERSLYYARLQDIIKLCELREYDLKGHRELILFLYRYYSCYFTEDIEKALHDTLEVNSMFRQPLGEKEVIRATRSAETVYKDQNKDYKYKNETLINLLEITEEEQKEMKTIISKDEYRRRKRERNNKAYNSEEAKEKYKNQLKQDGKLTKKEQIELQREKIKSLREEGFKNKEISQKLNIAQKTLERHITYMKKNGLL</sequence>
<keyword evidence="1" id="KW-0614">Plasmid</keyword>
<protein>
    <submittedName>
        <fullName evidence="1">DNA-binding response regulator</fullName>
    </submittedName>
</protein>
<reference evidence="1" key="1">
    <citation type="submission" date="2020-04" db="EMBL/GenBank/DDBJ databases">
        <title>A novel bacterium ('Candidatus Sarcina troglodytae' sp. nov.) linked to a protracted, uniformly lethal epizootic among sanctuary western chimpanzees (Pan troglodytes verus) in Sierra Leone.</title>
        <authorList>
            <person name="Owens L.A."/>
            <person name="Colitti B."/>
            <person name="Hirji I."/>
            <person name="Pizaro A."/>
            <person name="Jaffe J.E."/>
            <person name="Moittie S."/>
            <person name="Bishop-Lilly K.A."/>
            <person name="Estrella L.A."/>
            <person name="Voegtly L.J."/>
            <person name="Kuhn J.H."/>
            <person name="Suen G."/>
            <person name="Deblois C.L."/>
            <person name="Dunn C."/>
            <person name="Juan-Salles C."/>
            <person name="Goldberg T.L."/>
        </authorList>
    </citation>
    <scope>NUCLEOTIDE SEQUENCE</scope>
    <source>
        <strain evidence="1">JB2</strain>
    </source>
</reference>
<organism evidence="1 2">
    <name type="scientific">Candidatus Sarcina troglodytae</name>
    <dbReference type="NCBI Taxonomy" id="2726954"/>
    <lineage>
        <taxon>Bacteria</taxon>
        <taxon>Bacillati</taxon>
        <taxon>Bacillota</taxon>
        <taxon>Clostridia</taxon>
        <taxon>Eubacteriales</taxon>
        <taxon>Clostridiaceae</taxon>
        <taxon>Sarcina</taxon>
    </lineage>
</organism>
<dbReference type="EMBL" id="CP051761">
    <property type="protein sequence ID" value="QPJ86746.1"/>
    <property type="molecule type" value="Genomic_DNA"/>
</dbReference>
<keyword evidence="1" id="KW-0238">DNA-binding</keyword>